<dbReference type="PANTHER" id="PTHR33913:SF1">
    <property type="entry name" value="DRBM DOMAIN-CONTAINING PROTEIN"/>
    <property type="match status" value="1"/>
</dbReference>
<protein>
    <recommendedName>
        <fullName evidence="6">DRBM domain-containing protein</fullName>
    </recommendedName>
</protein>
<dbReference type="EMBL" id="OU503040">
    <property type="protein sequence ID" value="CAI9761333.1"/>
    <property type="molecule type" value="Genomic_DNA"/>
</dbReference>
<evidence type="ECO:0008006" key="6">
    <source>
        <dbReference type="Google" id="ProtNLM"/>
    </source>
</evidence>
<feature type="region of interest" description="Disordered" evidence="1">
    <location>
        <begin position="405"/>
        <end position="437"/>
    </location>
</feature>
<feature type="region of interest" description="Disordered" evidence="1">
    <location>
        <begin position="220"/>
        <end position="241"/>
    </location>
</feature>
<dbReference type="Pfam" id="PF25502">
    <property type="entry name" value="DUF7915"/>
    <property type="match status" value="1"/>
</dbReference>
<evidence type="ECO:0000313" key="5">
    <source>
        <dbReference type="Proteomes" id="UP000834106"/>
    </source>
</evidence>
<evidence type="ECO:0000259" key="2">
    <source>
        <dbReference type="Pfam" id="PF25500"/>
    </source>
</evidence>
<sequence length="761" mass="85005">MLIYVVTASNCTQLNSHAHSLARSFIPDSLSKVHFLTLFQSGILKEAAEEQHEVCPTEDLVQALMENLVDPSLPSRVSKNDPPDLSVQQAVAKQMHAVVLLYNYYHRKQQPETEFLDFVAFCKLSVVLRQTMIAFMNQGESADSKYGLSVTEKAIRDACNISMALDASKDVPNMEGWPISKVAVLLIDSKKENCLLQFGSVTQGVWSLIEKELDESNMNSEISSKGKVGNKRKRNIRTTDEKNDDDNGFLQLAFDAVKEVTGINSSDLVVLETHILYSLSKEKTAARFYMMQCTQSISEDKGIPVEDVVRSLQGPFIEKICRSWTITPAVEYYHMHPYAGIISQWFLRKCSSMSSSDGGNSQSAEVTESKILNLPELKNINKDLDHVDSMRGQTIDNSCEKLANEDSDRNNYKHPSSGIEASPVNISQGPGKDDNGTDKCKEIYENIDSSKEADNIDEVLNQNVGKEWPKVSPSDTLGELQRIDMDAFPNTYLSNEDARKNPISKIKVYHKKKNSSSIQIDACAPVDSVEMEVEMVDSLKSNDIQDRDVKVSGENCYVNISSNQNGIPFANADLVPLESNKCIEEVQNTSASEALQNCLTLLYRRRQEVYSQICRKEDELALYEGNIERIRDGNDVGLALQCIKSITSDPISVSSKSEIRAEDQAFQPGEDHPESQLKWQTRLSGNPGSSSFQDLESMCLKNNWRLPRYFVEPSDGKFTAEVVLKGKDFKFSSTGDHKTNPRDARESAAARLVGKLRNLGM</sequence>
<dbReference type="Gene3D" id="3.30.160.20">
    <property type="match status" value="1"/>
</dbReference>
<evidence type="ECO:0000259" key="3">
    <source>
        <dbReference type="Pfam" id="PF25502"/>
    </source>
</evidence>
<dbReference type="Proteomes" id="UP000834106">
    <property type="component" value="Chromosome 5"/>
</dbReference>
<dbReference type="Pfam" id="PF25500">
    <property type="entry name" value="DUF7913"/>
    <property type="match status" value="1"/>
</dbReference>
<accession>A0AAD1Z1T1</accession>
<name>A0AAD1Z1T1_9LAMI</name>
<dbReference type="SUPFAM" id="SSF54768">
    <property type="entry name" value="dsRNA-binding domain-like"/>
    <property type="match status" value="1"/>
</dbReference>
<gene>
    <name evidence="4" type="ORF">FPE_LOCUS8763</name>
</gene>
<dbReference type="InterPro" id="IPR057235">
    <property type="entry name" value="DUF7913"/>
</dbReference>
<evidence type="ECO:0000313" key="4">
    <source>
        <dbReference type="EMBL" id="CAI9761333.1"/>
    </source>
</evidence>
<proteinExistence type="predicted"/>
<feature type="domain" description="DUF7913" evidence="2">
    <location>
        <begin position="53"/>
        <end position="166"/>
    </location>
</feature>
<feature type="compositionally biased region" description="Basic and acidic residues" evidence="1">
    <location>
        <begin position="657"/>
        <end position="675"/>
    </location>
</feature>
<feature type="region of interest" description="Disordered" evidence="1">
    <location>
        <begin position="654"/>
        <end position="676"/>
    </location>
</feature>
<dbReference type="AlphaFoldDB" id="A0AAD1Z1T1"/>
<organism evidence="4 5">
    <name type="scientific">Fraxinus pennsylvanica</name>
    <dbReference type="NCBI Taxonomy" id="56036"/>
    <lineage>
        <taxon>Eukaryota</taxon>
        <taxon>Viridiplantae</taxon>
        <taxon>Streptophyta</taxon>
        <taxon>Embryophyta</taxon>
        <taxon>Tracheophyta</taxon>
        <taxon>Spermatophyta</taxon>
        <taxon>Magnoliopsida</taxon>
        <taxon>eudicotyledons</taxon>
        <taxon>Gunneridae</taxon>
        <taxon>Pentapetalae</taxon>
        <taxon>asterids</taxon>
        <taxon>lamiids</taxon>
        <taxon>Lamiales</taxon>
        <taxon>Oleaceae</taxon>
        <taxon>Oleeae</taxon>
        <taxon>Fraxinus</taxon>
    </lineage>
</organism>
<dbReference type="PANTHER" id="PTHR33913">
    <property type="entry name" value="ALEURONE LAYER MORPHOGENESIS PROTEIN"/>
    <property type="match status" value="1"/>
</dbReference>
<keyword evidence="5" id="KW-1185">Reference proteome</keyword>
<feature type="domain" description="DUF7915" evidence="3">
    <location>
        <begin position="202"/>
        <end position="348"/>
    </location>
</feature>
<dbReference type="InterPro" id="IPR057237">
    <property type="entry name" value="DUF7915"/>
</dbReference>
<reference evidence="4" key="1">
    <citation type="submission" date="2023-05" db="EMBL/GenBank/DDBJ databases">
        <authorList>
            <person name="Huff M."/>
        </authorList>
    </citation>
    <scope>NUCLEOTIDE SEQUENCE</scope>
</reference>
<evidence type="ECO:0000256" key="1">
    <source>
        <dbReference type="SAM" id="MobiDB-lite"/>
    </source>
</evidence>